<feature type="region of interest" description="Disordered" evidence="1">
    <location>
        <begin position="21"/>
        <end position="102"/>
    </location>
</feature>
<proteinExistence type="predicted"/>
<reference evidence="4" key="1">
    <citation type="submission" date="2016-10" db="EMBL/GenBank/DDBJ databases">
        <authorList>
            <person name="Varghese N."/>
            <person name="Submissions S."/>
        </authorList>
    </citation>
    <scope>NUCLEOTIDE SEQUENCE [LARGE SCALE GENOMIC DNA]</scope>
    <source>
        <strain evidence="4">ATCC 25963</strain>
    </source>
</reference>
<sequence>MTHRAPLVLSLLVFACQNPAGPPAAKSGPEVKATEPPAKSDPHAAGPHAASPHAGDPHAGNPHAGGPHGAAGPAAETSRPPREAVNPHPVTPSGKTREEVVPGLNYKVPEEWTRKPGTSAMRLAEFTLPGPGGDAELAVYRFAGGGGDAKSNVHRWRTQFAKSDGSPLGDNDGEVQEVSKPPLKLTLVDLSGTYIAQVTPGASERYNDPNYRMLAAIVEGAGDPYFFKAVGPETTLAVWKPTFTTFADAITVVPAK</sequence>
<dbReference type="OrthoDB" id="5764172at2"/>
<feature type="compositionally biased region" description="Low complexity" evidence="1">
    <location>
        <begin position="43"/>
        <end position="75"/>
    </location>
</feature>
<dbReference type="EMBL" id="FOMX01000016">
    <property type="protein sequence ID" value="SFE63116.1"/>
    <property type="molecule type" value="Genomic_DNA"/>
</dbReference>
<dbReference type="Proteomes" id="UP000199400">
    <property type="component" value="Unassembled WGS sequence"/>
</dbReference>
<keyword evidence="2" id="KW-0732">Signal</keyword>
<evidence type="ECO:0000313" key="4">
    <source>
        <dbReference type="Proteomes" id="UP000199400"/>
    </source>
</evidence>
<dbReference type="PROSITE" id="PS51257">
    <property type="entry name" value="PROKAR_LIPOPROTEIN"/>
    <property type="match status" value="1"/>
</dbReference>
<keyword evidence="4" id="KW-1185">Reference proteome</keyword>
<organism evidence="3 4">
    <name type="scientific">Nannocystis exedens</name>
    <dbReference type="NCBI Taxonomy" id="54"/>
    <lineage>
        <taxon>Bacteria</taxon>
        <taxon>Pseudomonadati</taxon>
        <taxon>Myxococcota</taxon>
        <taxon>Polyangia</taxon>
        <taxon>Nannocystales</taxon>
        <taxon>Nannocystaceae</taxon>
        <taxon>Nannocystis</taxon>
    </lineage>
</organism>
<dbReference type="RefSeq" id="WP_096329144.1">
    <property type="nucleotide sequence ID" value="NZ_NETK01000001.1"/>
</dbReference>
<gene>
    <name evidence="3" type="ORF">SAMN02745121_04966</name>
</gene>
<feature type="signal peptide" evidence="2">
    <location>
        <begin position="1"/>
        <end position="20"/>
    </location>
</feature>
<dbReference type="AlphaFoldDB" id="A0A1I2C3X1"/>
<feature type="chain" id="PRO_5011543529" evidence="2">
    <location>
        <begin position="21"/>
        <end position="256"/>
    </location>
</feature>
<accession>A0A1I2C3X1</accession>
<evidence type="ECO:0000256" key="2">
    <source>
        <dbReference type="SAM" id="SignalP"/>
    </source>
</evidence>
<dbReference type="STRING" id="54.SAMN02745121_04966"/>
<protein>
    <submittedName>
        <fullName evidence="3">Uncharacterized protein</fullName>
    </submittedName>
</protein>
<name>A0A1I2C3X1_9BACT</name>
<evidence type="ECO:0000313" key="3">
    <source>
        <dbReference type="EMBL" id="SFE63116.1"/>
    </source>
</evidence>
<evidence type="ECO:0000256" key="1">
    <source>
        <dbReference type="SAM" id="MobiDB-lite"/>
    </source>
</evidence>